<dbReference type="GO" id="GO:0031902">
    <property type="term" value="C:late endosome membrane"/>
    <property type="evidence" value="ECO:0007669"/>
    <property type="project" value="TreeGrafter"/>
</dbReference>
<dbReference type="InterPro" id="IPR002000">
    <property type="entry name" value="Lysosome-assoc_membr_glycop"/>
</dbReference>
<name>A0AAV2T821_CALDB</name>
<dbReference type="EMBL" id="CAXLJL010000145">
    <property type="protein sequence ID" value="CAL5132910.1"/>
    <property type="molecule type" value="Genomic_DNA"/>
</dbReference>
<dbReference type="GO" id="GO:0072594">
    <property type="term" value="P:establishment of protein localization to organelle"/>
    <property type="evidence" value="ECO:0007669"/>
    <property type="project" value="TreeGrafter"/>
</dbReference>
<dbReference type="PANTHER" id="PTHR11506:SF35">
    <property type="entry name" value="LYSOSOME-ASSOCIATED MEMBRANE GLYCOPROTEIN 5"/>
    <property type="match status" value="1"/>
</dbReference>
<comment type="caution">
    <text evidence="9">The sequence shown here is derived from an EMBL/GenBank/DDBJ whole genome shotgun (WGS) entry which is preliminary data.</text>
</comment>
<keyword evidence="4 7" id="KW-1133">Transmembrane helix</keyword>
<dbReference type="GO" id="GO:0005886">
    <property type="term" value="C:plasma membrane"/>
    <property type="evidence" value="ECO:0007669"/>
    <property type="project" value="TreeGrafter"/>
</dbReference>
<keyword evidence="6" id="KW-0325">Glycoprotein</keyword>
<feature type="chain" id="PRO_5043932067" description="Lysosome-associated membrane glycoprotein 1" evidence="8">
    <location>
        <begin position="22"/>
        <end position="238"/>
    </location>
</feature>
<evidence type="ECO:0000256" key="2">
    <source>
        <dbReference type="ARBA" id="ARBA00022692"/>
    </source>
</evidence>
<evidence type="ECO:0000313" key="10">
    <source>
        <dbReference type="Proteomes" id="UP001497525"/>
    </source>
</evidence>
<dbReference type="PANTHER" id="PTHR11506">
    <property type="entry name" value="LYSOSOME-ASSOCIATED MEMBRANE GLYCOPROTEIN"/>
    <property type="match status" value="1"/>
</dbReference>
<keyword evidence="2 7" id="KW-0812">Transmembrane</keyword>
<feature type="transmembrane region" description="Helical" evidence="7">
    <location>
        <begin position="205"/>
        <end position="227"/>
    </location>
</feature>
<keyword evidence="5 7" id="KW-0472">Membrane</keyword>
<dbReference type="GO" id="GO:0005765">
    <property type="term" value="C:lysosomal membrane"/>
    <property type="evidence" value="ECO:0007669"/>
    <property type="project" value="TreeGrafter"/>
</dbReference>
<accession>A0AAV2T821</accession>
<sequence>MSLALVLAVLILVLCSQNALAGPVYDVTGEGCKNRLLATFDVDFTVEYEDQNDKKLTKKFKNVTSVDHAGNCQADTNATLTVFFKPEKAVKNWTLNLMVVNGSYSKKINVFYTQSVSLSYHVEKSVFGDCKEEEITKIADKLEEFSSDFDSNFRCNSEKELRLGSKAETKVFMHNLKIELMPKERTDFSKKETLCTADVPTDNTIPIAVGVALIVCIVVALVVFIIFNRRNRRRFTSV</sequence>
<evidence type="ECO:0000256" key="7">
    <source>
        <dbReference type="SAM" id="Phobius"/>
    </source>
</evidence>
<evidence type="ECO:0000256" key="6">
    <source>
        <dbReference type="ARBA" id="ARBA00023180"/>
    </source>
</evidence>
<evidence type="ECO:0000313" key="9">
    <source>
        <dbReference type="EMBL" id="CAL5132910.1"/>
    </source>
</evidence>
<keyword evidence="3 8" id="KW-0732">Signal</keyword>
<evidence type="ECO:0000256" key="8">
    <source>
        <dbReference type="SAM" id="SignalP"/>
    </source>
</evidence>
<evidence type="ECO:0000256" key="5">
    <source>
        <dbReference type="ARBA" id="ARBA00023136"/>
    </source>
</evidence>
<proteinExistence type="predicted"/>
<evidence type="ECO:0000256" key="4">
    <source>
        <dbReference type="ARBA" id="ARBA00022989"/>
    </source>
</evidence>
<dbReference type="AlphaFoldDB" id="A0AAV2T821"/>
<evidence type="ECO:0008006" key="11">
    <source>
        <dbReference type="Google" id="ProtNLM"/>
    </source>
</evidence>
<protein>
    <recommendedName>
        <fullName evidence="11">Lysosome-associated membrane glycoprotein 1</fullName>
    </recommendedName>
</protein>
<organism evidence="9 10">
    <name type="scientific">Calicophoron daubneyi</name>
    <name type="common">Rumen fluke</name>
    <name type="synonym">Paramphistomum daubneyi</name>
    <dbReference type="NCBI Taxonomy" id="300641"/>
    <lineage>
        <taxon>Eukaryota</taxon>
        <taxon>Metazoa</taxon>
        <taxon>Spiralia</taxon>
        <taxon>Lophotrochozoa</taxon>
        <taxon>Platyhelminthes</taxon>
        <taxon>Trematoda</taxon>
        <taxon>Digenea</taxon>
        <taxon>Plagiorchiida</taxon>
        <taxon>Pronocephalata</taxon>
        <taxon>Paramphistomoidea</taxon>
        <taxon>Paramphistomidae</taxon>
        <taxon>Calicophoron</taxon>
    </lineage>
</organism>
<feature type="signal peptide" evidence="8">
    <location>
        <begin position="1"/>
        <end position="21"/>
    </location>
</feature>
<gene>
    <name evidence="9" type="ORF">CDAUBV1_LOCUS5793</name>
</gene>
<evidence type="ECO:0000256" key="1">
    <source>
        <dbReference type="ARBA" id="ARBA00004251"/>
    </source>
</evidence>
<evidence type="ECO:0000256" key="3">
    <source>
        <dbReference type="ARBA" id="ARBA00022729"/>
    </source>
</evidence>
<dbReference type="Proteomes" id="UP001497525">
    <property type="component" value="Unassembled WGS sequence"/>
</dbReference>
<reference evidence="9" key="1">
    <citation type="submission" date="2024-06" db="EMBL/GenBank/DDBJ databases">
        <authorList>
            <person name="Liu X."/>
            <person name="Lenzi L."/>
            <person name="Haldenby T S."/>
            <person name="Uol C."/>
        </authorList>
    </citation>
    <scope>NUCLEOTIDE SEQUENCE</scope>
</reference>
<dbReference type="Gene3D" id="2.40.160.110">
    <property type="match status" value="1"/>
</dbReference>
<comment type="subcellular location">
    <subcellularLocation>
        <location evidence="1">Cell membrane</location>
        <topology evidence="1">Single-pass type I membrane protein</topology>
    </subcellularLocation>
</comment>